<dbReference type="Gene3D" id="3.40.50.12580">
    <property type="match status" value="1"/>
</dbReference>
<dbReference type="GO" id="GO:0047355">
    <property type="term" value="F:CDP-glycerol glycerophosphotransferase activity"/>
    <property type="evidence" value="ECO:0007669"/>
    <property type="project" value="InterPro"/>
</dbReference>
<evidence type="ECO:0000256" key="2">
    <source>
        <dbReference type="ARBA" id="ARBA00010488"/>
    </source>
</evidence>
<dbReference type="InterPro" id="IPR043149">
    <property type="entry name" value="TagF_N"/>
</dbReference>
<keyword evidence="3" id="KW-1003">Cell membrane</keyword>
<comment type="subcellular location">
    <subcellularLocation>
        <location evidence="1">Cell membrane</location>
        <topology evidence="1">Peripheral membrane protein</topology>
    </subcellularLocation>
</comment>
<proteinExistence type="inferred from homology"/>
<dbReference type="SUPFAM" id="SSF53756">
    <property type="entry name" value="UDP-Glycosyltransferase/glycogen phosphorylase"/>
    <property type="match status" value="1"/>
</dbReference>
<dbReference type="Gene3D" id="3.40.50.11820">
    <property type="match status" value="1"/>
</dbReference>
<evidence type="ECO:0000256" key="1">
    <source>
        <dbReference type="ARBA" id="ARBA00004202"/>
    </source>
</evidence>
<dbReference type="InterPro" id="IPR051612">
    <property type="entry name" value="Teichoic_Acid_Biosynth"/>
</dbReference>
<dbReference type="GO" id="GO:0019350">
    <property type="term" value="P:teichoic acid biosynthetic process"/>
    <property type="evidence" value="ECO:0007669"/>
    <property type="project" value="UniProtKB-KW"/>
</dbReference>
<evidence type="ECO:0000256" key="4">
    <source>
        <dbReference type="ARBA" id="ARBA00022679"/>
    </source>
</evidence>
<dbReference type="GO" id="GO:0005886">
    <property type="term" value="C:plasma membrane"/>
    <property type="evidence" value="ECO:0007669"/>
    <property type="project" value="UniProtKB-SubCell"/>
</dbReference>
<evidence type="ECO:0000313" key="7">
    <source>
        <dbReference type="EMBL" id="HIW85015.1"/>
    </source>
</evidence>
<sequence>MSRIRSFLYPILQRARYARFSAEFEKAKKLPMNDKKILMYSTSKGKLGGNLLAIKKYIEKNALDFEVKTVTAPDPLPQKELAAEMAQSRFILVDDYEPLVYVLRLREGQRLVQVWHAMGAFKRFGYGRSSAEKNSITHRNYTDAIVSSPQIVPVYAEAFGIDESRVKPVGTPRTDCFFDGAYVSSAKQRLYEKEPRLKGKKICLFAPTFRGENVHNAFYPAQFFDVGAFMRSLPAEWALLIKLHPFIKEKISVPAEFADRVFDFSDEREINDILFITDVLVTDYSSVIFENAVIGNPAVLYAPDLGEYDGGRGFYYDYSDYSCGEVVTEFDELAPAVLRARRGNEKLAAFKNRFIPLCDGRSCERFVKEILK</sequence>
<evidence type="ECO:0000256" key="6">
    <source>
        <dbReference type="ARBA" id="ARBA00023136"/>
    </source>
</evidence>
<evidence type="ECO:0000256" key="3">
    <source>
        <dbReference type="ARBA" id="ARBA00022475"/>
    </source>
</evidence>
<evidence type="ECO:0000256" key="5">
    <source>
        <dbReference type="ARBA" id="ARBA00022944"/>
    </source>
</evidence>
<dbReference type="AlphaFoldDB" id="A0A9D1RCK0"/>
<comment type="similarity">
    <text evidence="2">Belongs to the CDP-glycerol glycerophosphotransferase family.</text>
</comment>
<comment type="caution">
    <text evidence="7">The sequence shown here is derived from an EMBL/GenBank/DDBJ whole genome shotgun (WGS) entry which is preliminary data.</text>
</comment>
<dbReference type="PANTHER" id="PTHR37316">
    <property type="entry name" value="TEICHOIC ACID GLYCEROL-PHOSPHATE PRIMASE"/>
    <property type="match status" value="1"/>
</dbReference>
<dbReference type="InterPro" id="IPR007554">
    <property type="entry name" value="Glycerophosphate_synth"/>
</dbReference>
<protein>
    <submittedName>
        <fullName evidence="7">CDP-glycerol glycerophosphotransferase family protein</fullName>
    </submittedName>
</protein>
<dbReference type="PANTHER" id="PTHR37316:SF2">
    <property type="entry name" value="TEICHOIC ACID RIBITOL-PHOSPHATE POLYMERASE TARK"/>
    <property type="match status" value="1"/>
</dbReference>
<name>A0A9D1RCK0_9FIRM</name>
<dbReference type="Proteomes" id="UP000824205">
    <property type="component" value="Unassembled WGS sequence"/>
</dbReference>
<organism evidence="7 8">
    <name type="scientific">Candidatus Eubacterium faecipullorum</name>
    <dbReference type="NCBI Taxonomy" id="2838571"/>
    <lineage>
        <taxon>Bacteria</taxon>
        <taxon>Bacillati</taxon>
        <taxon>Bacillota</taxon>
        <taxon>Clostridia</taxon>
        <taxon>Eubacteriales</taxon>
        <taxon>Eubacteriaceae</taxon>
        <taxon>Eubacterium</taxon>
    </lineage>
</organism>
<keyword evidence="6" id="KW-0472">Membrane</keyword>
<accession>A0A9D1RCK0</accession>
<keyword evidence="5" id="KW-0777">Teichoic acid biosynthesis</keyword>
<dbReference type="InterPro" id="IPR043148">
    <property type="entry name" value="TagF_C"/>
</dbReference>
<gene>
    <name evidence="7" type="ORF">IAA48_00820</name>
</gene>
<reference evidence="7" key="2">
    <citation type="submission" date="2021-04" db="EMBL/GenBank/DDBJ databases">
        <authorList>
            <person name="Gilroy R."/>
        </authorList>
    </citation>
    <scope>NUCLEOTIDE SEQUENCE</scope>
    <source>
        <strain evidence="7">421</strain>
    </source>
</reference>
<keyword evidence="4" id="KW-0808">Transferase</keyword>
<evidence type="ECO:0000313" key="8">
    <source>
        <dbReference type="Proteomes" id="UP000824205"/>
    </source>
</evidence>
<reference evidence="7" key="1">
    <citation type="journal article" date="2021" name="PeerJ">
        <title>Extensive microbial diversity within the chicken gut microbiome revealed by metagenomics and culture.</title>
        <authorList>
            <person name="Gilroy R."/>
            <person name="Ravi A."/>
            <person name="Getino M."/>
            <person name="Pursley I."/>
            <person name="Horton D.L."/>
            <person name="Alikhan N.F."/>
            <person name="Baker D."/>
            <person name="Gharbi K."/>
            <person name="Hall N."/>
            <person name="Watson M."/>
            <person name="Adriaenssens E.M."/>
            <person name="Foster-Nyarko E."/>
            <person name="Jarju S."/>
            <person name="Secka A."/>
            <person name="Antonio M."/>
            <person name="Oren A."/>
            <person name="Chaudhuri R.R."/>
            <person name="La Ragione R."/>
            <person name="Hildebrand F."/>
            <person name="Pallen M.J."/>
        </authorList>
    </citation>
    <scope>NUCLEOTIDE SEQUENCE</scope>
    <source>
        <strain evidence="7">421</strain>
    </source>
</reference>
<dbReference type="Pfam" id="PF04464">
    <property type="entry name" value="Glyphos_transf"/>
    <property type="match status" value="1"/>
</dbReference>
<dbReference type="EMBL" id="DXGE01000004">
    <property type="protein sequence ID" value="HIW85015.1"/>
    <property type="molecule type" value="Genomic_DNA"/>
</dbReference>